<proteinExistence type="inferred from homology"/>
<dbReference type="Pfam" id="PF00082">
    <property type="entry name" value="Peptidase_S8"/>
    <property type="match status" value="1"/>
</dbReference>
<dbReference type="PROSITE" id="PS00138">
    <property type="entry name" value="SUBTILASE_SER"/>
    <property type="match status" value="1"/>
</dbReference>
<evidence type="ECO:0000259" key="8">
    <source>
        <dbReference type="Pfam" id="PF06280"/>
    </source>
</evidence>
<keyword evidence="2" id="KW-0645">Protease</keyword>
<evidence type="ECO:0000256" key="2">
    <source>
        <dbReference type="ARBA" id="ARBA00022670"/>
    </source>
</evidence>
<sequence>MLDRAGHQLTLSRFTGVAPEATLLSYKVFGHTNAGDEEVFIDAFLKAYDDGADVISASIGSPGGFSDNAWATVASTLVDQGMVVIIAAGNSGRSGPFLTDTGASGKNVIAVAAIEAPHKPGDFHVTAKFPSGLNGTKDVIMPMMTNSDPSLFSQANGYPIWSLERGFTACEELPADVPDLGSFVVLVSQANCPYGTKVRNLVAKNAQYVLFYNDNKVLHPPDQQYSGVEQPFYSGIIEQSAGEVLYRALDNNQTVTVEISQRHQEHALNLVDPNGGKPTHFTNWGTLYDLDVKPSVAAYGGHIWSTAFDWPGQGDFVPNWKAFGGTSFATPYVAGVAALWISRFGGRDVHGPGFAKELANRIVTSGRTVGWGLPVQDDDAPNPNVPPADALAPVAQIGSGLIDAWKILTYTTSLNFESFALNDTANFKAKHSLQITNGAQTAVTYSFGHQPLTAYEARGPEALFIAAYNQLKTIDLSAEVELPADITVEPGQTETVEFTFTRPVYADEFKMPCYSGKILVKSTADEELGVPYFGVAFDLKEQFPLMFVPGTPTVESLGAISNYTFEWFDQTYTTPQLVVEMLYGTREFRFDFFDSNWTESDWVYPPVVGEAGYVGSAIDIWEVLTRQTPSHRYRFPLTNYARSPTRAFEDFTSRFFAWQGEFADGSWIQPGTYVVRVAALRPFGDPSKTEDWDIWNAPPMVVKFAEPVEEPQS</sequence>
<dbReference type="InterPro" id="IPR023828">
    <property type="entry name" value="Peptidase_S8_Ser-AS"/>
</dbReference>
<evidence type="ECO:0000313" key="9">
    <source>
        <dbReference type="EMBL" id="PKS04980.1"/>
    </source>
</evidence>
<dbReference type="EMBL" id="NLAX01001623">
    <property type="protein sequence ID" value="PKS04980.1"/>
    <property type="molecule type" value="Genomic_DNA"/>
</dbReference>
<evidence type="ECO:0000256" key="5">
    <source>
        <dbReference type="ARBA" id="ARBA00022825"/>
    </source>
</evidence>
<dbReference type="VEuPathDB" id="FungiDB:jhhlp_008346"/>
<dbReference type="InterPro" id="IPR036852">
    <property type="entry name" value="Peptidase_S8/S53_dom_sf"/>
</dbReference>
<dbReference type="STRING" id="41688.A0A2N3MXS6"/>
<dbReference type="PANTHER" id="PTHR43806:SF66">
    <property type="entry name" value="SERIN ENDOPEPTIDASE"/>
    <property type="match status" value="1"/>
</dbReference>
<evidence type="ECO:0000256" key="1">
    <source>
        <dbReference type="ARBA" id="ARBA00011073"/>
    </source>
</evidence>
<evidence type="ECO:0000256" key="3">
    <source>
        <dbReference type="ARBA" id="ARBA00022729"/>
    </source>
</evidence>
<gene>
    <name evidence="9" type="ORF">jhhlp_008346</name>
</gene>
<keyword evidence="10" id="KW-1185">Reference proteome</keyword>
<dbReference type="SUPFAM" id="SSF52743">
    <property type="entry name" value="Subtilisin-like"/>
    <property type="match status" value="1"/>
</dbReference>
<reference evidence="9 10" key="1">
    <citation type="journal article" date="2017" name="G3 (Bethesda)">
        <title>First Draft Genome Sequence of the Pathogenic Fungus Lomentospora prolificans (Formerly Scedosporium prolificans).</title>
        <authorList>
            <person name="Luo R."/>
            <person name="Zimin A."/>
            <person name="Workman R."/>
            <person name="Fan Y."/>
            <person name="Pertea G."/>
            <person name="Grossman N."/>
            <person name="Wear M.P."/>
            <person name="Jia B."/>
            <person name="Miller H."/>
            <person name="Casadevall A."/>
            <person name="Timp W."/>
            <person name="Zhang S.X."/>
            <person name="Salzberg S.L."/>
        </authorList>
    </citation>
    <scope>NUCLEOTIDE SEQUENCE [LARGE SCALE GENOMIC DNA]</scope>
    <source>
        <strain evidence="9 10">JHH-5317</strain>
    </source>
</reference>
<evidence type="ECO:0000313" key="10">
    <source>
        <dbReference type="Proteomes" id="UP000233524"/>
    </source>
</evidence>
<evidence type="ECO:0000256" key="4">
    <source>
        <dbReference type="ARBA" id="ARBA00022801"/>
    </source>
</evidence>
<dbReference type="PROSITE" id="PS51892">
    <property type="entry name" value="SUBTILASE"/>
    <property type="match status" value="1"/>
</dbReference>
<dbReference type="GO" id="GO:0006508">
    <property type="term" value="P:proteolysis"/>
    <property type="evidence" value="ECO:0007669"/>
    <property type="project" value="UniProtKB-KW"/>
</dbReference>
<comment type="caution">
    <text evidence="6">Lacks conserved residue(s) required for the propagation of feature annotation.</text>
</comment>
<dbReference type="OrthoDB" id="10256524at2759"/>
<dbReference type="GO" id="GO:0016020">
    <property type="term" value="C:membrane"/>
    <property type="evidence" value="ECO:0007669"/>
    <property type="project" value="InterPro"/>
</dbReference>
<protein>
    <recommendedName>
        <fullName evidence="11">Peptidase S8/S53 domain-containing protein</fullName>
    </recommendedName>
</protein>
<organism evidence="9 10">
    <name type="scientific">Lomentospora prolificans</name>
    <dbReference type="NCBI Taxonomy" id="41688"/>
    <lineage>
        <taxon>Eukaryota</taxon>
        <taxon>Fungi</taxon>
        <taxon>Dikarya</taxon>
        <taxon>Ascomycota</taxon>
        <taxon>Pezizomycotina</taxon>
        <taxon>Sordariomycetes</taxon>
        <taxon>Hypocreomycetidae</taxon>
        <taxon>Microascales</taxon>
        <taxon>Microascaceae</taxon>
        <taxon>Lomentospora</taxon>
    </lineage>
</organism>
<comment type="similarity">
    <text evidence="1 6">Belongs to the peptidase S8 family.</text>
</comment>
<dbReference type="AlphaFoldDB" id="A0A2N3MXS6"/>
<dbReference type="PANTHER" id="PTHR43806">
    <property type="entry name" value="PEPTIDASE S8"/>
    <property type="match status" value="1"/>
</dbReference>
<keyword evidence="3" id="KW-0732">Signal</keyword>
<dbReference type="Pfam" id="PF06280">
    <property type="entry name" value="fn3_5"/>
    <property type="match status" value="1"/>
</dbReference>
<keyword evidence="4" id="KW-0378">Hydrolase</keyword>
<dbReference type="Gene3D" id="3.50.30.30">
    <property type="match status" value="1"/>
</dbReference>
<feature type="domain" description="C5a peptidase/Subtilisin-like protease SBT2-like Fn3-like" evidence="8">
    <location>
        <begin position="420"/>
        <end position="532"/>
    </location>
</feature>
<evidence type="ECO:0000259" key="7">
    <source>
        <dbReference type="Pfam" id="PF00082"/>
    </source>
</evidence>
<dbReference type="Proteomes" id="UP000233524">
    <property type="component" value="Unassembled WGS sequence"/>
</dbReference>
<dbReference type="GO" id="GO:0004252">
    <property type="term" value="F:serine-type endopeptidase activity"/>
    <property type="evidence" value="ECO:0007669"/>
    <property type="project" value="InterPro"/>
</dbReference>
<name>A0A2N3MXS6_9PEZI</name>
<comment type="caution">
    <text evidence="9">The sequence shown here is derived from an EMBL/GenBank/DDBJ whole genome shotgun (WGS) entry which is preliminary data.</text>
</comment>
<dbReference type="InterPro" id="IPR000209">
    <property type="entry name" value="Peptidase_S8/S53_dom"/>
</dbReference>
<dbReference type="InterPro" id="IPR010435">
    <property type="entry name" value="C5a/SBT2-like_Fn3"/>
</dbReference>
<feature type="domain" description="Peptidase S8/S53" evidence="7">
    <location>
        <begin position="14"/>
        <end position="345"/>
    </location>
</feature>
<evidence type="ECO:0000256" key="6">
    <source>
        <dbReference type="PROSITE-ProRule" id="PRU01240"/>
    </source>
</evidence>
<accession>A0A2N3MXS6</accession>
<dbReference type="Gene3D" id="3.40.50.200">
    <property type="entry name" value="Peptidase S8/S53 domain"/>
    <property type="match status" value="1"/>
</dbReference>
<evidence type="ECO:0008006" key="11">
    <source>
        <dbReference type="Google" id="ProtNLM"/>
    </source>
</evidence>
<dbReference type="InterPro" id="IPR050131">
    <property type="entry name" value="Peptidase_S8_subtilisin-like"/>
</dbReference>
<dbReference type="InParanoid" id="A0A2N3MXS6"/>
<keyword evidence="5" id="KW-0720">Serine protease</keyword>